<dbReference type="Pfam" id="PF00664">
    <property type="entry name" value="ABC_membrane"/>
    <property type="match status" value="1"/>
</dbReference>
<dbReference type="GO" id="GO:0005524">
    <property type="term" value="F:ATP binding"/>
    <property type="evidence" value="ECO:0007669"/>
    <property type="project" value="UniProtKB-KW"/>
</dbReference>
<dbReference type="InterPro" id="IPR039421">
    <property type="entry name" value="Type_1_exporter"/>
</dbReference>
<name>A0A974XH47_9FIRM</name>
<dbReference type="SMART" id="SM00382">
    <property type="entry name" value="AAA"/>
    <property type="match status" value="1"/>
</dbReference>
<dbReference type="Proteomes" id="UP000663499">
    <property type="component" value="Chromosome"/>
</dbReference>
<feature type="transmembrane region" description="Helical" evidence="9">
    <location>
        <begin position="282"/>
        <end position="301"/>
    </location>
</feature>
<dbReference type="InterPro" id="IPR003439">
    <property type="entry name" value="ABC_transporter-like_ATP-bd"/>
</dbReference>
<dbReference type="InterPro" id="IPR011527">
    <property type="entry name" value="ABC1_TM_dom"/>
</dbReference>
<evidence type="ECO:0000256" key="7">
    <source>
        <dbReference type="ARBA" id="ARBA00022989"/>
    </source>
</evidence>
<feature type="transmembrane region" description="Helical" evidence="9">
    <location>
        <begin position="135"/>
        <end position="154"/>
    </location>
</feature>
<feature type="transmembrane region" description="Helical" evidence="9">
    <location>
        <begin position="56"/>
        <end position="77"/>
    </location>
</feature>
<keyword evidence="2" id="KW-0813">Transport</keyword>
<keyword evidence="13" id="KW-1185">Reference proteome</keyword>
<evidence type="ECO:0000256" key="4">
    <source>
        <dbReference type="ARBA" id="ARBA00022692"/>
    </source>
</evidence>
<dbReference type="RefSeq" id="WP_207299881.1">
    <property type="nucleotide sequence ID" value="NZ_CP071444.1"/>
</dbReference>
<evidence type="ECO:0000313" key="12">
    <source>
        <dbReference type="EMBL" id="QSX08540.1"/>
    </source>
</evidence>
<dbReference type="Pfam" id="PF00005">
    <property type="entry name" value="ABC_tran"/>
    <property type="match status" value="1"/>
</dbReference>
<gene>
    <name evidence="12" type="ORF">J0B03_00145</name>
</gene>
<dbReference type="SUPFAM" id="SSF90123">
    <property type="entry name" value="ABC transporter transmembrane region"/>
    <property type="match status" value="1"/>
</dbReference>
<dbReference type="AlphaFoldDB" id="A0A974XH47"/>
<evidence type="ECO:0000313" key="13">
    <source>
        <dbReference type="Proteomes" id="UP000663499"/>
    </source>
</evidence>
<feature type="transmembrane region" description="Helical" evidence="9">
    <location>
        <begin position="160"/>
        <end position="178"/>
    </location>
</feature>
<dbReference type="GO" id="GO:0016887">
    <property type="term" value="F:ATP hydrolysis activity"/>
    <property type="evidence" value="ECO:0007669"/>
    <property type="project" value="InterPro"/>
</dbReference>
<keyword evidence="7 9" id="KW-1133">Transmembrane helix</keyword>
<organism evidence="12 13">
    <name type="scientific">Alkalibacter rhizosphaerae</name>
    <dbReference type="NCBI Taxonomy" id="2815577"/>
    <lineage>
        <taxon>Bacteria</taxon>
        <taxon>Bacillati</taxon>
        <taxon>Bacillota</taxon>
        <taxon>Clostridia</taxon>
        <taxon>Eubacteriales</taxon>
        <taxon>Eubacteriaceae</taxon>
        <taxon>Alkalibacter</taxon>
    </lineage>
</organism>
<keyword evidence="6 12" id="KW-0067">ATP-binding</keyword>
<keyword evidence="3" id="KW-1003">Cell membrane</keyword>
<dbReference type="Gene3D" id="3.40.50.300">
    <property type="entry name" value="P-loop containing nucleotide triphosphate hydrolases"/>
    <property type="match status" value="1"/>
</dbReference>
<reference evidence="12" key="1">
    <citation type="submission" date="2021-03" db="EMBL/GenBank/DDBJ databases">
        <title>Alkalibacter marinus sp. nov., isolated from tidal flat sediment.</title>
        <authorList>
            <person name="Namirimu T."/>
            <person name="Yang J.-A."/>
            <person name="Yang S.-H."/>
            <person name="Kim Y.-J."/>
            <person name="Kwon K.K."/>
        </authorList>
    </citation>
    <scope>NUCLEOTIDE SEQUENCE</scope>
    <source>
        <strain evidence="12">ES005</strain>
    </source>
</reference>
<dbReference type="Gene3D" id="1.20.1560.10">
    <property type="entry name" value="ABC transporter type 1, transmembrane domain"/>
    <property type="match status" value="1"/>
</dbReference>
<dbReference type="GO" id="GO:0005886">
    <property type="term" value="C:plasma membrane"/>
    <property type="evidence" value="ECO:0007669"/>
    <property type="project" value="UniProtKB-SubCell"/>
</dbReference>
<dbReference type="InterPro" id="IPR027417">
    <property type="entry name" value="P-loop_NTPase"/>
</dbReference>
<evidence type="ECO:0000256" key="6">
    <source>
        <dbReference type="ARBA" id="ARBA00022840"/>
    </source>
</evidence>
<dbReference type="PROSITE" id="PS50929">
    <property type="entry name" value="ABC_TM1F"/>
    <property type="match status" value="1"/>
</dbReference>
<feature type="domain" description="ABC transporter" evidence="10">
    <location>
        <begin position="337"/>
        <end position="571"/>
    </location>
</feature>
<dbReference type="InterPro" id="IPR017871">
    <property type="entry name" value="ABC_transporter-like_CS"/>
</dbReference>
<evidence type="ECO:0000259" key="10">
    <source>
        <dbReference type="PROSITE" id="PS50893"/>
    </source>
</evidence>
<dbReference type="PANTHER" id="PTHR24221:SF300">
    <property type="entry name" value="MULTIDRUG RESISTANCE-LIKE ATP-BINDING PROTEIN MDLA"/>
    <property type="match status" value="1"/>
</dbReference>
<evidence type="ECO:0000256" key="2">
    <source>
        <dbReference type="ARBA" id="ARBA00022448"/>
    </source>
</evidence>
<dbReference type="PROSITE" id="PS50893">
    <property type="entry name" value="ABC_TRANSPORTER_2"/>
    <property type="match status" value="1"/>
</dbReference>
<keyword evidence="8 9" id="KW-0472">Membrane</keyword>
<accession>A0A974XH47</accession>
<dbReference type="PROSITE" id="PS00211">
    <property type="entry name" value="ABC_TRANSPORTER_1"/>
    <property type="match status" value="1"/>
</dbReference>
<keyword evidence="5" id="KW-0547">Nucleotide-binding</keyword>
<evidence type="ECO:0000256" key="9">
    <source>
        <dbReference type="SAM" id="Phobius"/>
    </source>
</evidence>
<dbReference type="InterPro" id="IPR003593">
    <property type="entry name" value="AAA+_ATPase"/>
</dbReference>
<evidence type="ECO:0000256" key="3">
    <source>
        <dbReference type="ARBA" id="ARBA00022475"/>
    </source>
</evidence>
<dbReference type="PANTHER" id="PTHR24221">
    <property type="entry name" value="ATP-BINDING CASSETTE SUB-FAMILY B"/>
    <property type="match status" value="1"/>
</dbReference>
<protein>
    <submittedName>
        <fullName evidence="12">ABC transporter ATP-binding protein</fullName>
    </submittedName>
</protein>
<proteinExistence type="predicted"/>
<keyword evidence="4 9" id="KW-0812">Transmembrane</keyword>
<dbReference type="EMBL" id="CP071444">
    <property type="protein sequence ID" value="QSX08540.1"/>
    <property type="molecule type" value="Genomic_DNA"/>
</dbReference>
<dbReference type="FunFam" id="3.40.50.300:FF:000221">
    <property type="entry name" value="Multidrug ABC transporter ATP-binding protein"/>
    <property type="match status" value="1"/>
</dbReference>
<sequence length="592" mass="66028">MKAYKTLMPFLKRNVHRYVIGILLLMLVDGANLLVPQVLRSFTDWAQTGELTTDRIWVSVLWIMGLGSMIALGRFIWRTQLFGTAKKLEYWLRDKLFRHYLSLDADYYKHAKTGDLMAHATNDVKAVSNTMGAGIMMIIDSIFMTLLTVVMMVITVGMKISMVALLALPFISLAIGRISKPVQRRSRMVQNTFSKLTTEVQENLSGIRVIKASGVEKIRSNSFAKVNETYKKNNMDLVKLNGLFHPVIDLFSGISFVVFILYGSQQILTGVITLGDFVAVVHYLHMILWPMVALGMIANMFQRGIASMDRLNQIFAVEPQIKEDGEALSLKKADGSVSFRNVSFRYGKDLPLVLENVSFDVEPGTSLAILGRTGSGKSTVIDLLLRLYDVEAGEILFSGVPIKKLSLKALRSAIAAVPQDSFLFSKSVAENISFSLKDAAQRQVIVEAAKFAKVHEDILTMPEGYDTLVGERGVTLSGGQKQRICIARAYLRQAPLLILDDSLSAVDTETEDAILQHLRELGQSLILISQRISAVKNADQILVMDEGKIIQRGTHETLMDQVGGLYRTLNDHQLLESKLDIKLRTKEDQNHD</sequence>
<comment type="subcellular location">
    <subcellularLocation>
        <location evidence="1">Cell membrane</location>
        <topology evidence="1">Multi-pass membrane protein</topology>
    </subcellularLocation>
</comment>
<feature type="domain" description="ABC transmembrane type-1" evidence="11">
    <location>
        <begin position="19"/>
        <end position="303"/>
    </location>
</feature>
<dbReference type="InterPro" id="IPR036640">
    <property type="entry name" value="ABC1_TM_sf"/>
</dbReference>
<dbReference type="KEGG" id="alka:J0B03_00145"/>
<evidence type="ECO:0000256" key="5">
    <source>
        <dbReference type="ARBA" id="ARBA00022741"/>
    </source>
</evidence>
<feature type="transmembrane region" description="Helical" evidence="9">
    <location>
        <begin position="240"/>
        <end position="262"/>
    </location>
</feature>
<dbReference type="CDD" id="cd18541">
    <property type="entry name" value="ABC_6TM_TmrB_like"/>
    <property type="match status" value="1"/>
</dbReference>
<dbReference type="SUPFAM" id="SSF52540">
    <property type="entry name" value="P-loop containing nucleoside triphosphate hydrolases"/>
    <property type="match status" value="1"/>
</dbReference>
<evidence type="ECO:0000256" key="1">
    <source>
        <dbReference type="ARBA" id="ARBA00004651"/>
    </source>
</evidence>
<dbReference type="GO" id="GO:0140359">
    <property type="term" value="F:ABC-type transporter activity"/>
    <property type="evidence" value="ECO:0007669"/>
    <property type="project" value="InterPro"/>
</dbReference>
<evidence type="ECO:0000256" key="8">
    <source>
        <dbReference type="ARBA" id="ARBA00023136"/>
    </source>
</evidence>
<evidence type="ECO:0000259" key="11">
    <source>
        <dbReference type="PROSITE" id="PS50929"/>
    </source>
</evidence>